<accession>A0ABS3R320</accession>
<dbReference type="Pfam" id="PF01497">
    <property type="entry name" value="Peripla_BP_2"/>
    <property type="match status" value="1"/>
</dbReference>
<comment type="subcellular location">
    <subcellularLocation>
        <location evidence="1">Cell envelope</location>
    </subcellularLocation>
</comment>
<dbReference type="SUPFAM" id="SSF53807">
    <property type="entry name" value="Helical backbone' metal receptor"/>
    <property type="match status" value="1"/>
</dbReference>
<comment type="similarity">
    <text evidence="2">Belongs to the bacterial solute-binding protein 8 family.</text>
</comment>
<feature type="chain" id="PRO_5046659801" evidence="5">
    <location>
        <begin position="26"/>
        <end position="338"/>
    </location>
</feature>
<dbReference type="PROSITE" id="PS50983">
    <property type="entry name" value="FE_B12_PBP"/>
    <property type="match status" value="1"/>
</dbReference>
<reference evidence="7 8" key="1">
    <citation type="submission" date="2021-03" db="EMBL/GenBank/DDBJ databases">
        <authorList>
            <person name="Kanchanasin P."/>
            <person name="Saeng-In P."/>
            <person name="Phongsopitanun W."/>
            <person name="Yuki M."/>
            <person name="Kudo T."/>
            <person name="Ohkuma M."/>
            <person name="Tanasupawat S."/>
        </authorList>
    </citation>
    <scope>NUCLEOTIDE SEQUENCE [LARGE SCALE GENOMIC DNA]</scope>
    <source>
        <strain evidence="7 8">L46</strain>
    </source>
</reference>
<dbReference type="Gene3D" id="3.40.50.1980">
    <property type="entry name" value="Nitrogenase molybdenum iron protein domain"/>
    <property type="match status" value="2"/>
</dbReference>
<evidence type="ECO:0000256" key="3">
    <source>
        <dbReference type="ARBA" id="ARBA00022448"/>
    </source>
</evidence>
<gene>
    <name evidence="7" type="ORF">J4557_24300</name>
</gene>
<evidence type="ECO:0000256" key="1">
    <source>
        <dbReference type="ARBA" id="ARBA00004196"/>
    </source>
</evidence>
<keyword evidence="4 5" id="KW-0732">Signal</keyword>
<dbReference type="PANTHER" id="PTHR30532:SF24">
    <property type="entry name" value="FERRIC ENTEROBACTIN-BINDING PERIPLASMIC PROTEIN FEPB"/>
    <property type="match status" value="1"/>
</dbReference>
<feature type="signal peptide" evidence="5">
    <location>
        <begin position="1"/>
        <end position="25"/>
    </location>
</feature>
<evidence type="ECO:0000313" key="7">
    <source>
        <dbReference type="EMBL" id="MBO2440655.1"/>
    </source>
</evidence>
<dbReference type="Proteomes" id="UP000666915">
    <property type="component" value="Unassembled WGS sequence"/>
</dbReference>
<proteinExistence type="inferred from homology"/>
<evidence type="ECO:0000259" key="6">
    <source>
        <dbReference type="PROSITE" id="PS50983"/>
    </source>
</evidence>
<protein>
    <submittedName>
        <fullName evidence="7">Iron-siderophore ABC transporter substrate-binding protein</fullName>
    </submittedName>
</protein>
<dbReference type="EMBL" id="JAGEOK010000015">
    <property type="protein sequence ID" value="MBO2440655.1"/>
    <property type="molecule type" value="Genomic_DNA"/>
</dbReference>
<evidence type="ECO:0000313" key="8">
    <source>
        <dbReference type="Proteomes" id="UP000666915"/>
    </source>
</evidence>
<keyword evidence="3" id="KW-0813">Transport</keyword>
<evidence type="ECO:0000256" key="4">
    <source>
        <dbReference type="ARBA" id="ARBA00022729"/>
    </source>
</evidence>
<feature type="domain" description="Fe/B12 periplasmic-binding" evidence="6">
    <location>
        <begin position="61"/>
        <end position="332"/>
    </location>
</feature>
<dbReference type="InterPro" id="IPR051313">
    <property type="entry name" value="Bact_iron-sidero_bind"/>
</dbReference>
<name>A0ABS3R320_9ACTN</name>
<dbReference type="PROSITE" id="PS51257">
    <property type="entry name" value="PROKAR_LIPOPROTEIN"/>
    <property type="match status" value="1"/>
</dbReference>
<sequence>MRTLTRRLAATGALVLGLALTAACGGDDEPATASSGGAAGSFPVTITDRLGSATVESAPKRIVALGEVDQDALLALGVRPVGMVELTGIQKDGLAPWSAPEVTGGKPALLAAGDSGFDLERIAALRPDLILAGGDFTIDKEYGRLSRLAPTVAYQTGPAEDSWQQITRQVARAVGRPADGEKIVSAAEAKIASVKTSHPELQGKGFALTSVFPSGDIGVMKSKDDTSVKLFEQFGMVLPERLSKLPGDGFAAELSMEKLSVLDTDVLLSHYNDDPATQKKFEGSELFSGLPVVKRGSYVRLDLKAFWPLRTPTALSVPYVVDQVVPRLAKAAAAAKAA</sequence>
<organism evidence="7 8">
    <name type="scientific">Actinomadura nitritigenes</name>
    <dbReference type="NCBI Taxonomy" id="134602"/>
    <lineage>
        <taxon>Bacteria</taxon>
        <taxon>Bacillati</taxon>
        <taxon>Actinomycetota</taxon>
        <taxon>Actinomycetes</taxon>
        <taxon>Streptosporangiales</taxon>
        <taxon>Thermomonosporaceae</taxon>
        <taxon>Actinomadura</taxon>
    </lineage>
</organism>
<dbReference type="InterPro" id="IPR002491">
    <property type="entry name" value="ABC_transptr_periplasmic_BD"/>
</dbReference>
<dbReference type="RefSeq" id="WP_208269034.1">
    <property type="nucleotide sequence ID" value="NZ_BAAAGM010000024.1"/>
</dbReference>
<evidence type="ECO:0000256" key="2">
    <source>
        <dbReference type="ARBA" id="ARBA00008814"/>
    </source>
</evidence>
<comment type="caution">
    <text evidence="7">The sequence shown here is derived from an EMBL/GenBank/DDBJ whole genome shotgun (WGS) entry which is preliminary data.</text>
</comment>
<dbReference type="CDD" id="cd01146">
    <property type="entry name" value="FhuD"/>
    <property type="match status" value="1"/>
</dbReference>
<evidence type="ECO:0000256" key="5">
    <source>
        <dbReference type="SAM" id="SignalP"/>
    </source>
</evidence>
<keyword evidence="8" id="KW-1185">Reference proteome</keyword>
<dbReference type="PANTHER" id="PTHR30532">
    <property type="entry name" value="IRON III DICITRATE-BINDING PERIPLASMIC PROTEIN"/>
    <property type="match status" value="1"/>
</dbReference>